<dbReference type="Proteomes" id="UP001422759">
    <property type="component" value="Unassembled WGS sequence"/>
</dbReference>
<name>A0ABN2YQ20_9ACTN</name>
<evidence type="ECO:0000313" key="2">
    <source>
        <dbReference type="Proteomes" id="UP001422759"/>
    </source>
</evidence>
<accession>A0ABN2YQ20</accession>
<organism evidence="1 2">
    <name type="scientific">Kitasatospora kazusensis</name>
    <dbReference type="NCBI Taxonomy" id="407974"/>
    <lineage>
        <taxon>Bacteria</taxon>
        <taxon>Bacillati</taxon>
        <taxon>Actinomycetota</taxon>
        <taxon>Actinomycetes</taxon>
        <taxon>Kitasatosporales</taxon>
        <taxon>Streptomycetaceae</taxon>
        <taxon>Kitasatospora</taxon>
    </lineage>
</organism>
<reference evidence="1 2" key="1">
    <citation type="journal article" date="2019" name="Int. J. Syst. Evol. Microbiol.">
        <title>The Global Catalogue of Microorganisms (GCM) 10K type strain sequencing project: providing services to taxonomists for standard genome sequencing and annotation.</title>
        <authorList>
            <consortium name="The Broad Institute Genomics Platform"/>
            <consortium name="The Broad Institute Genome Sequencing Center for Infectious Disease"/>
            <person name="Wu L."/>
            <person name="Ma J."/>
        </authorList>
    </citation>
    <scope>NUCLEOTIDE SEQUENCE [LARGE SCALE GENOMIC DNA]</scope>
    <source>
        <strain evidence="1 2">JCM 14560</strain>
    </source>
</reference>
<evidence type="ECO:0000313" key="1">
    <source>
        <dbReference type="EMBL" id="GAA2130731.1"/>
    </source>
</evidence>
<proteinExistence type="predicted"/>
<dbReference type="EMBL" id="BAAANT010000001">
    <property type="protein sequence ID" value="GAA2130731.1"/>
    <property type="molecule type" value="Genomic_DNA"/>
</dbReference>
<protein>
    <submittedName>
        <fullName evidence="1">Uncharacterized protein</fullName>
    </submittedName>
</protein>
<gene>
    <name evidence="1" type="ORF">GCM10009760_03640</name>
</gene>
<sequence length="124" mass="14043">MRKDRASFAFEELVREDHEIRVPQLAESRVFEVRAAMGDVAGVCLRELGFQLLSDPSYREFVARDRRHHHDDLALGDLYLSDSRDLRKLVGDLAQPGVRGRIDAHARSVPAAAVRRVVIARRVA</sequence>
<comment type="caution">
    <text evidence="1">The sequence shown here is derived from an EMBL/GenBank/DDBJ whole genome shotgun (WGS) entry which is preliminary data.</text>
</comment>
<keyword evidence="2" id="KW-1185">Reference proteome</keyword>